<evidence type="ECO:0000259" key="2">
    <source>
        <dbReference type="PROSITE" id="PS50202"/>
    </source>
</evidence>
<dbReference type="Gene3D" id="2.60.40.10">
    <property type="entry name" value="Immunoglobulins"/>
    <property type="match status" value="1"/>
</dbReference>
<reference evidence="3" key="1">
    <citation type="journal article" date="2019" name="Sci. Rep.">
        <title>Draft genome of Tanacetum cinerariifolium, the natural source of mosquito coil.</title>
        <authorList>
            <person name="Yamashiro T."/>
            <person name="Shiraishi A."/>
            <person name="Satake H."/>
            <person name="Nakayama K."/>
        </authorList>
    </citation>
    <scope>NUCLEOTIDE SEQUENCE</scope>
</reference>
<organism evidence="3">
    <name type="scientific">Tanacetum cinerariifolium</name>
    <name type="common">Dalmatian daisy</name>
    <name type="synonym">Chrysanthemum cinerariifolium</name>
    <dbReference type="NCBI Taxonomy" id="118510"/>
    <lineage>
        <taxon>Eukaryota</taxon>
        <taxon>Viridiplantae</taxon>
        <taxon>Streptophyta</taxon>
        <taxon>Embryophyta</taxon>
        <taxon>Tracheophyta</taxon>
        <taxon>Spermatophyta</taxon>
        <taxon>Magnoliopsida</taxon>
        <taxon>eudicotyledons</taxon>
        <taxon>Gunneridae</taxon>
        <taxon>Pentapetalae</taxon>
        <taxon>asterids</taxon>
        <taxon>campanulids</taxon>
        <taxon>Asterales</taxon>
        <taxon>Asteraceae</taxon>
        <taxon>Asteroideae</taxon>
        <taxon>Anthemideae</taxon>
        <taxon>Anthemidinae</taxon>
        <taxon>Tanacetum</taxon>
    </lineage>
</organism>
<dbReference type="AlphaFoldDB" id="A0A6L2L660"/>
<dbReference type="InterPro" id="IPR002110">
    <property type="entry name" value="Ankyrin_rpt"/>
</dbReference>
<dbReference type="InterPro" id="IPR000535">
    <property type="entry name" value="MSP_dom"/>
</dbReference>
<protein>
    <submittedName>
        <fullName evidence="3">Ankyrin repeat-containing protein</fullName>
    </submittedName>
</protein>
<dbReference type="EMBL" id="BKCJ010003806">
    <property type="protein sequence ID" value="GEU57303.1"/>
    <property type="molecule type" value="Genomic_DNA"/>
</dbReference>
<dbReference type="Pfam" id="PF13606">
    <property type="entry name" value="Ank_3"/>
    <property type="match status" value="1"/>
</dbReference>
<dbReference type="InterPro" id="IPR036770">
    <property type="entry name" value="Ankyrin_rpt-contain_sf"/>
</dbReference>
<evidence type="ECO:0000313" key="3">
    <source>
        <dbReference type="EMBL" id="GEU57303.1"/>
    </source>
</evidence>
<dbReference type="Gene3D" id="1.25.40.20">
    <property type="entry name" value="Ankyrin repeat-containing domain"/>
    <property type="match status" value="1"/>
</dbReference>
<name>A0A6L2L660_TANCI</name>
<comment type="caution">
    <text evidence="3">The sequence shown here is derived from an EMBL/GenBank/DDBJ whole genome shotgun (WGS) entry which is preliminary data.</text>
</comment>
<dbReference type="SUPFAM" id="SSF48403">
    <property type="entry name" value="Ankyrin repeat"/>
    <property type="match status" value="1"/>
</dbReference>
<proteinExistence type="predicted"/>
<accession>A0A6L2L660</accession>
<dbReference type="SUPFAM" id="SSF49354">
    <property type="entry name" value="PapD-like"/>
    <property type="match status" value="1"/>
</dbReference>
<dbReference type="Pfam" id="PF00635">
    <property type="entry name" value="Motile_Sperm"/>
    <property type="match status" value="1"/>
</dbReference>
<evidence type="ECO:0000256" key="1">
    <source>
        <dbReference type="PROSITE-ProRule" id="PRU00023"/>
    </source>
</evidence>
<dbReference type="PROSITE" id="PS50297">
    <property type="entry name" value="ANK_REP_REGION"/>
    <property type="match status" value="1"/>
</dbReference>
<feature type="repeat" description="ANK" evidence="1">
    <location>
        <begin position="172"/>
        <end position="204"/>
    </location>
</feature>
<dbReference type="InterPro" id="IPR013783">
    <property type="entry name" value="Ig-like_fold"/>
</dbReference>
<keyword evidence="1" id="KW-0040">ANK repeat</keyword>
<dbReference type="InterPro" id="IPR008962">
    <property type="entry name" value="PapD-like_sf"/>
</dbReference>
<feature type="domain" description="MSP" evidence="2">
    <location>
        <begin position="4"/>
        <end position="135"/>
    </location>
</feature>
<gene>
    <name evidence="3" type="ORF">Tci_029281</name>
</gene>
<sequence>MDRLISLEPSSVVAIRMEQGQKCYGQVTLRNVMYTMPVAFRLQPMNKARYTIRPQSGIIFPLTTLVVEITCEFPQNFSLPGSFPYCEDSFLLHSVVVPGAAVKNPSSTHDSVPIDWFTTRKKQVFVDSGIRVMFVGSMVITRLVKNGSMDEIRDVLEKSDPSWKAVDSLDTEGQTLLHLAISKSRPDLVQVLLEFEPHVEARSRSGT</sequence>
<dbReference type="PROSITE" id="PS50088">
    <property type="entry name" value="ANK_REPEAT"/>
    <property type="match status" value="1"/>
</dbReference>
<dbReference type="PROSITE" id="PS50202">
    <property type="entry name" value="MSP"/>
    <property type="match status" value="1"/>
</dbReference>